<protein>
    <submittedName>
        <fullName evidence="1">Uncharacterized protein</fullName>
    </submittedName>
</protein>
<sequence>MAGLLDFLSSPESQLGLGLLAAAGSGQRFGPGLLGAVQLAGQARQADEDRKLQTQYRQAQITELNRKSVADQQKQNALMGLFGMGGASQSISPNSSIGTGSSAIPQAQAGSVAARAGGLGSATIDQIAAAKALGGIDLTDQWKLAQTGVPMDSNKYYNRDGQLSYLPQMSEGVMLDQRTGRAQAVPGYAEAAASIQGAQTGAQEAAKYPFTVGADRARQTQQAALDPISVVGEDGNTYLRPRLDVMSGSGGGGQMAKRNPVVEQNAMKINDNWITNTYQPTLDSASGARDMSNAISAIRNIDLKTGWGTEAKAAAAGVLSGLGIAPANAQMFATNSQKFQQVAMDRLQKNLMLQKGPQTEGDANRASKTFVSLGNTPEANSFILDYAQAQANADLRKADFYREALPLAQQGQDLTRVDREWQKVSGSIWDDPLMQRWKLGR</sequence>
<dbReference type="Proteomes" id="UP001287445">
    <property type="component" value="Unassembled WGS sequence"/>
</dbReference>
<gene>
    <name evidence="1" type="ORF">SGN30_27725</name>
</gene>
<comment type="caution">
    <text evidence="1">The sequence shown here is derived from an EMBL/GenBank/DDBJ whole genome shotgun (WGS) entry which is preliminary data.</text>
</comment>
<dbReference type="RefSeq" id="WP_319076690.1">
    <property type="nucleotide sequence ID" value="NZ_JAWWMZ010000016.1"/>
</dbReference>
<evidence type="ECO:0000313" key="1">
    <source>
        <dbReference type="EMBL" id="MDX4957224.1"/>
    </source>
</evidence>
<dbReference type="AlphaFoldDB" id="A0AAJ2V9R1"/>
<proteinExistence type="predicted"/>
<dbReference type="EMBL" id="JAWWMZ010000016">
    <property type="protein sequence ID" value="MDX4957224.1"/>
    <property type="molecule type" value="Genomic_DNA"/>
</dbReference>
<reference evidence="1" key="1">
    <citation type="submission" date="2023-11" db="EMBL/GenBank/DDBJ databases">
        <title>Identification and selenium tolerance of Delftia acidovorans R3-25.</title>
        <authorList>
            <person name="Zhang S."/>
            <person name="Liu Y."/>
            <person name="Guo Y."/>
        </authorList>
    </citation>
    <scope>NUCLEOTIDE SEQUENCE</scope>
    <source>
        <strain evidence="1">R3-25</strain>
    </source>
</reference>
<name>A0AAJ2V9R1_DELAC</name>
<organism evidence="1 2">
    <name type="scientific">Delftia acidovorans</name>
    <name type="common">Pseudomonas acidovorans</name>
    <name type="synonym">Comamonas acidovorans</name>
    <dbReference type="NCBI Taxonomy" id="80866"/>
    <lineage>
        <taxon>Bacteria</taxon>
        <taxon>Pseudomonadati</taxon>
        <taxon>Pseudomonadota</taxon>
        <taxon>Betaproteobacteria</taxon>
        <taxon>Burkholderiales</taxon>
        <taxon>Comamonadaceae</taxon>
        <taxon>Delftia</taxon>
    </lineage>
</organism>
<evidence type="ECO:0000313" key="2">
    <source>
        <dbReference type="Proteomes" id="UP001287445"/>
    </source>
</evidence>
<accession>A0AAJ2V9R1</accession>